<dbReference type="GO" id="GO:0016020">
    <property type="term" value="C:membrane"/>
    <property type="evidence" value="ECO:0007669"/>
    <property type="project" value="InterPro"/>
</dbReference>
<feature type="transmembrane region" description="Helical" evidence="7">
    <location>
        <begin position="93"/>
        <end position="111"/>
    </location>
</feature>
<dbReference type="GO" id="GO:0004190">
    <property type="term" value="F:aspartic-type endopeptidase activity"/>
    <property type="evidence" value="ECO:0007669"/>
    <property type="project" value="UniProtKB-EC"/>
</dbReference>
<dbReference type="EMBL" id="LNQE01000936">
    <property type="protein sequence ID" value="KUG22870.1"/>
    <property type="molecule type" value="Genomic_DNA"/>
</dbReference>
<evidence type="ECO:0000256" key="5">
    <source>
        <dbReference type="ARBA" id="ARBA00022989"/>
    </source>
</evidence>
<dbReference type="HAMAP" id="MF_00161">
    <property type="entry name" value="LspA"/>
    <property type="match status" value="1"/>
</dbReference>
<accession>A0A0W8FPR9</accession>
<reference evidence="8" key="1">
    <citation type="journal article" date="2015" name="Proc. Natl. Acad. Sci. U.S.A.">
        <title>Networks of energetic and metabolic interactions define dynamics in microbial communities.</title>
        <authorList>
            <person name="Embree M."/>
            <person name="Liu J.K."/>
            <person name="Al-Bassam M.M."/>
            <person name="Zengler K."/>
        </authorList>
    </citation>
    <scope>NUCLEOTIDE SEQUENCE</scope>
</reference>
<evidence type="ECO:0000256" key="3">
    <source>
        <dbReference type="ARBA" id="ARBA00022692"/>
    </source>
</evidence>
<dbReference type="GO" id="GO:0006508">
    <property type="term" value="P:proteolysis"/>
    <property type="evidence" value="ECO:0007669"/>
    <property type="project" value="UniProtKB-KW"/>
</dbReference>
<keyword evidence="5 7" id="KW-1133">Transmembrane helix</keyword>
<keyword evidence="4 8" id="KW-0378">Hydrolase</keyword>
<comment type="caution">
    <text evidence="8">The sequence shown here is derived from an EMBL/GenBank/DDBJ whole genome shotgun (WGS) entry which is preliminary data.</text>
</comment>
<evidence type="ECO:0000256" key="1">
    <source>
        <dbReference type="ARBA" id="ARBA00022475"/>
    </source>
</evidence>
<dbReference type="PANTHER" id="PTHR33695">
    <property type="entry name" value="LIPOPROTEIN SIGNAL PEPTIDASE"/>
    <property type="match status" value="1"/>
</dbReference>
<dbReference type="Pfam" id="PF01252">
    <property type="entry name" value="Peptidase_A8"/>
    <property type="match status" value="1"/>
</dbReference>
<keyword evidence="1" id="KW-1003">Cell membrane</keyword>
<evidence type="ECO:0000256" key="6">
    <source>
        <dbReference type="ARBA" id="ARBA00023136"/>
    </source>
</evidence>
<feature type="transmembrane region" description="Helical" evidence="7">
    <location>
        <begin position="68"/>
        <end position="86"/>
    </location>
</feature>
<evidence type="ECO:0000313" key="8">
    <source>
        <dbReference type="EMBL" id="KUG22870.1"/>
    </source>
</evidence>
<sequence length="163" mass="18021">MKKNLIIFILGAAVIVALDQITKAAIVEKFSLHESHSVIDGLFNIVYVMNPGAAFGFLADASELFRRIFFTGITVTVILLIIYYIVKSKLQNTLYLISLTLIFSGAVGNLIDRIRYGAVVDFLDVYIGTAHWPAFNVADSSISIGAVLMIYGMIVQRKKEKSK</sequence>
<proteinExistence type="inferred from homology"/>
<protein>
    <submittedName>
        <fullName evidence="8">Lipoprotein signal peptidase</fullName>
        <ecNumber evidence="8">3.4.23.36</ecNumber>
    </submittedName>
</protein>
<dbReference type="NCBIfam" id="TIGR00077">
    <property type="entry name" value="lspA"/>
    <property type="match status" value="1"/>
</dbReference>
<dbReference type="AlphaFoldDB" id="A0A0W8FPR9"/>
<keyword evidence="3 7" id="KW-0812">Transmembrane</keyword>
<dbReference type="PRINTS" id="PR00781">
    <property type="entry name" value="LIPOSIGPTASE"/>
</dbReference>
<evidence type="ECO:0000256" key="4">
    <source>
        <dbReference type="ARBA" id="ARBA00022801"/>
    </source>
</evidence>
<organism evidence="8">
    <name type="scientific">hydrocarbon metagenome</name>
    <dbReference type="NCBI Taxonomy" id="938273"/>
    <lineage>
        <taxon>unclassified sequences</taxon>
        <taxon>metagenomes</taxon>
        <taxon>ecological metagenomes</taxon>
    </lineage>
</organism>
<evidence type="ECO:0000256" key="7">
    <source>
        <dbReference type="SAM" id="Phobius"/>
    </source>
</evidence>
<dbReference type="EC" id="3.4.23.36" evidence="8"/>
<keyword evidence="2" id="KW-0645">Protease</keyword>
<evidence type="ECO:0000256" key="2">
    <source>
        <dbReference type="ARBA" id="ARBA00022670"/>
    </source>
</evidence>
<feature type="transmembrane region" description="Helical" evidence="7">
    <location>
        <begin position="131"/>
        <end position="154"/>
    </location>
</feature>
<dbReference type="PROSITE" id="PS00855">
    <property type="entry name" value="SPASE_II"/>
    <property type="match status" value="1"/>
</dbReference>
<name>A0A0W8FPR9_9ZZZZ</name>
<dbReference type="PANTHER" id="PTHR33695:SF1">
    <property type="entry name" value="LIPOPROTEIN SIGNAL PEPTIDASE"/>
    <property type="match status" value="1"/>
</dbReference>
<dbReference type="InterPro" id="IPR001872">
    <property type="entry name" value="Peptidase_A8"/>
</dbReference>
<keyword evidence="8" id="KW-0449">Lipoprotein</keyword>
<gene>
    <name evidence="8" type="ORF">ASZ90_007364</name>
</gene>
<keyword evidence="6 7" id="KW-0472">Membrane</keyword>